<dbReference type="PANTHER" id="PTHR34287">
    <property type="entry name" value="OS06G0551500 PROTEIN-RELATED"/>
    <property type="match status" value="1"/>
</dbReference>
<feature type="region of interest" description="Disordered" evidence="1">
    <location>
        <begin position="1"/>
        <end position="22"/>
    </location>
</feature>
<keyword evidence="3" id="KW-1185">Reference proteome</keyword>
<evidence type="ECO:0000256" key="1">
    <source>
        <dbReference type="SAM" id="MobiDB-lite"/>
    </source>
</evidence>
<dbReference type="PANTHER" id="PTHR34287:SF2">
    <property type="match status" value="1"/>
</dbReference>
<name>A0ABD3KRN7_EUCGL</name>
<evidence type="ECO:0000313" key="2">
    <source>
        <dbReference type="EMBL" id="KAL3739856.1"/>
    </source>
</evidence>
<dbReference type="AlphaFoldDB" id="A0ABD3KRN7"/>
<organism evidence="2 3">
    <name type="scientific">Eucalyptus globulus</name>
    <name type="common">Tasmanian blue gum</name>
    <dbReference type="NCBI Taxonomy" id="34317"/>
    <lineage>
        <taxon>Eukaryota</taxon>
        <taxon>Viridiplantae</taxon>
        <taxon>Streptophyta</taxon>
        <taxon>Embryophyta</taxon>
        <taxon>Tracheophyta</taxon>
        <taxon>Spermatophyta</taxon>
        <taxon>Magnoliopsida</taxon>
        <taxon>eudicotyledons</taxon>
        <taxon>Gunneridae</taxon>
        <taxon>Pentapetalae</taxon>
        <taxon>rosids</taxon>
        <taxon>malvids</taxon>
        <taxon>Myrtales</taxon>
        <taxon>Myrtaceae</taxon>
        <taxon>Myrtoideae</taxon>
        <taxon>Eucalypteae</taxon>
        <taxon>Eucalyptus</taxon>
    </lineage>
</organism>
<protein>
    <submittedName>
        <fullName evidence="2">Uncharacterized protein</fullName>
    </submittedName>
</protein>
<gene>
    <name evidence="2" type="ORF">ACJRO7_021172</name>
</gene>
<feature type="compositionally biased region" description="Pro residues" evidence="1">
    <location>
        <begin position="9"/>
        <end position="18"/>
    </location>
</feature>
<comment type="caution">
    <text evidence="2">The sequence shown here is derived from an EMBL/GenBank/DDBJ whole genome shotgun (WGS) entry which is preliminary data.</text>
</comment>
<reference evidence="2 3" key="1">
    <citation type="submission" date="2024-11" db="EMBL/GenBank/DDBJ databases">
        <title>Chromosome-level genome assembly of Eucalyptus globulus Labill. provides insights into its genome evolution.</title>
        <authorList>
            <person name="Li X."/>
        </authorList>
    </citation>
    <scope>NUCLEOTIDE SEQUENCE [LARGE SCALE GENOMIC DNA]</scope>
    <source>
        <strain evidence="2">CL2024</strain>
        <tissue evidence="2">Fresh tender leaves</tissue>
    </source>
</reference>
<dbReference type="EMBL" id="JBJKBG010000005">
    <property type="protein sequence ID" value="KAL3739856.1"/>
    <property type="molecule type" value="Genomic_DNA"/>
</dbReference>
<evidence type="ECO:0000313" key="3">
    <source>
        <dbReference type="Proteomes" id="UP001634007"/>
    </source>
</evidence>
<sequence length="110" mass="12798">MSNDISPVPHSPPPPLPPESSSLRVQMVPKSVSDQLLRKFFDSSEFDFDYEQSGLWSPPVRRNVFLSSPGNIFTEREIGKMNAKLKSLMDVKRHRRRHKLWFMALWCLRG</sequence>
<accession>A0ABD3KRN7</accession>
<proteinExistence type="predicted"/>
<dbReference type="Proteomes" id="UP001634007">
    <property type="component" value="Unassembled WGS sequence"/>
</dbReference>